<evidence type="ECO:0000313" key="1">
    <source>
        <dbReference type="EMBL" id="GES35273.1"/>
    </source>
</evidence>
<keyword evidence="3" id="KW-1185">Reference proteome</keyword>
<proteinExistence type="predicted"/>
<reference evidence="1 3" key="1">
    <citation type="journal article" date="2018" name="Biodegradation">
        <title>1,4-Dioxane degradation characteristics of Rhodococcus aetherivorans JCM 14343.</title>
        <authorList>
            <person name="Inoue D."/>
            <person name="Tsunoda T."/>
            <person name="Yamamoto N."/>
            <person name="Ike M."/>
            <person name="Sei K."/>
        </authorList>
    </citation>
    <scope>NUCLEOTIDE SEQUENCE [LARGE SCALE GENOMIC DNA]</scope>
    <source>
        <strain evidence="1 3">JCM 14343</strain>
    </source>
</reference>
<dbReference type="GeneID" id="83622647"/>
<protein>
    <submittedName>
        <fullName evidence="2">Uncharacterized protein</fullName>
    </submittedName>
</protein>
<reference evidence="1" key="2">
    <citation type="submission" date="2019-10" db="EMBL/GenBank/DDBJ databases">
        <title>Draft genome sequence of Rhodococcus aetherivorans JCM 14343.</title>
        <authorList>
            <person name="Inoue D."/>
            <person name="Nakazawa M."/>
            <person name="Yamamoto N."/>
            <person name="Sei K."/>
            <person name="Ike M."/>
        </authorList>
    </citation>
    <scope>NUCLEOTIDE SEQUENCE</scope>
    <source>
        <strain evidence="1">JCM 14343</strain>
    </source>
</reference>
<dbReference type="Proteomes" id="UP001163947">
    <property type="component" value="Chromosome"/>
</dbReference>
<dbReference type="RefSeq" id="WP_255326693.1">
    <property type="nucleotide sequence ID" value="NZ_BAAAYP010000043.1"/>
</dbReference>
<sequence length="40" mass="4150">MQSSDTFTAGSGVFDEHNLVSAAGLVPVLDLAEQVEDSGR</sequence>
<name>A0AA46SGT2_9NOCA</name>
<dbReference type="Proteomes" id="UP000325466">
    <property type="component" value="Unassembled WGS sequence"/>
</dbReference>
<dbReference type="EMBL" id="CP106982">
    <property type="protein sequence ID" value="UYF97116.1"/>
    <property type="molecule type" value="Genomic_DNA"/>
</dbReference>
<evidence type="ECO:0000313" key="2">
    <source>
        <dbReference type="EMBL" id="UYF97116.1"/>
    </source>
</evidence>
<dbReference type="AlphaFoldDB" id="A0AA46SGT2"/>
<accession>A0AA46SGT2</accession>
<evidence type="ECO:0000313" key="4">
    <source>
        <dbReference type="Proteomes" id="UP001163947"/>
    </source>
</evidence>
<evidence type="ECO:0000313" key="3">
    <source>
        <dbReference type="Proteomes" id="UP000325466"/>
    </source>
</evidence>
<dbReference type="EMBL" id="BLAH01000017">
    <property type="protein sequence ID" value="GES35273.1"/>
    <property type="molecule type" value="Genomic_DNA"/>
</dbReference>
<organism evidence="2 4">
    <name type="scientific">Rhodococcus aetherivorans</name>
    <dbReference type="NCBI Taxonomy" id="191292"/>
    <lineage>
        <taxon>Bacteria</taxon>
        <taxon>Bacillati</taxon>
        <taxon>Actinomycetota</taxon>
        <taxon>Actinomycetes</taxon>
        <taxon>Mycobacteriales</taxon>
        <taxon>Nocardiaceae</taxon>
        <taxon>Rhodococcus</taxon>
    </lineage>
</organism>
<gene>
    <name evidence="2" type="ORF">OCS65_19475</name>
    <name evidence="1" type="ORF">RAJCM14343_0520</name>
</gene>
<reference evidence="2" key="3">
    <citation type="submission" date="2022-09" db="EMBL/GenBank/DDBJ databases">
        <title>The genome sequence of Rhodococcus aetherivorans N1.</title>
        <authorList>
            <person name="Jiang W."/>
        </authorList>
    </citation>
    <scope>NUCLEOTIDE SEQUENCE</scope>
    <source>
        <strain evidence="2">N1</strain>
    </source>
</reference>